<keyword evidence="3" id="KW-0410">Iron transport</keyword>
<keyword evidence="6" id="KW-0998">Cell outer membrane</keyword>
<dbReference type="Pfam" id="PF13620">
    <property type="entry name" value="CarboxypepD_reg"/>
    <property type="match status" value="1"/>
</dbReference>
<keyword evidence="7" id="KW-0798">TonB box</keyword>
<name>A0ABX3NVG9_9BACT</name>
<keyword evidence="4" id="KW-0408">Iron</keyword>
<dbReference type="Gene3D" id="2.170.130.10">
    <property type="entry name" value="TonB-dependent receptor, plug domain"/>
    <property type="match status" value="1"/>
</dbReference>
<dbReference type="Proteomes" id="UP000192277">
    <property type="component" value="Unassembled WGS sequence"/>
</dbReference>
<accession>A0ABX3NVG9</accession>
<comment type="caution">
    <text evidence="11">The sequence shown here is derived from an EMBL/GenBank/DDBJ whole genome shotgun (WGS) entry which is preliminary data.</text>
</comment>
<evidence type="ECO:0000256" key="4">
    <source>
        <dbReference type="ARBA" id="ARBA00023004"/>
    </source>
</evidence>
<evidence type="ECO:0000259" key="10">
    <source>
        <dbReference type="Pfam" id="PF07715"/>
    </source>
</evidence>
<keyword evidence="12" id="KW-1185">Reference proteome</keyword>
<evidence type="ECO:0000256" key="6">
    <source>
        <dbReference type="ARBA" id="ARBA00023237"/>
    </source>
</evidence>
<dbReference type="Pfam" id="PF07660">
    <property type="entry name" value="STN"/>
    <property type="match status" value="1"/>
</dbReference>
<evidence type="ECO:0000259" key="8">
    <source>
        <dbReference type="Pfam" id="PF00593"/>
    </source>
</evidence>
<feature type="domain" description="Secretin/TonB short N-terminal" evidence="9">
    <location>
        <begin position="66"/>
        <end position="114"/>
    </location>
</feature>
<evidence type="ECO:0000256" key="7">
    <source>
        <dbReference type="RuleBase" id="RU003357"/>
    </source>
</evidence>
<evidence type="ECO:0000256" key="1">
    <source>
        <dbReference type="ARBA" id="ARBA00004442"/>
    </source>
</evidence>
<dbReference type="InterPro" id="IPR013784">
    <property type="entry name" value="Carb-bd-like_fold"/>
</dbReference>
<dbReference type="RefSeq" id="WP_014221114.1">
    <property type="nucleotide sequence ID" value="NZ_LWBO01000018.1"/>
</dbReference>
<sequence length="1064" mass="118891">MNYWIKQFPFKGTWIRIALTKLLLIIVIMVSIPAIGQQAAKKVTGSFTETPLQQVFASIEQQTGYVINYSREEVNSATLVTVHFQQATIKEALQQALKTTRYTYVVDGYIIIIKARVKTQPLNNNGTFTGQVLDEESGEPVVAATIKIAAQATVKGSIDGTFSIPVPAGTYMAVISCVGYDTKQVSEIVVNANETVTLTLTLKRQKGQLQGVVVTANVRKESVAGLYARQKNNAALTDGISAEQIARTPDKNIGESLKRISGISTVENKYVVVRGLSERYNGAVLNGQLMPSTELNRKNFNFDILPVNMVDNVVVIKTLTPDRGAEFGGGLIEVTTLDIPTHNFLSISAGTSINDQTTGKPFLSLKLDGREYYGSVAKSRQLFGKLNWKTGYDAAAVYNAKSNDPTLFTNDWGITSMKAPVSQNYQLSLGKVWHTKDQSELGLLAAGSYRNTLNRQKLNTGRDGWSAASDGGGAAQENLFGADARNYDFSTNIAGMLGLGYRNQHQLISFQSLFIRTLNQQLALVYDGTTDGGNQWGMYDNTTQTTLLQNQLKGEYKIGTKGIKINWLGSYTWLEKQRPDNHQLVVPLVNKGALNPDSNNVTINGAGSTLFNGALRWWSRAVEKNYNWNASVQVPFTVAGTRQLFKGGYAGWSKDRKFFVLNASSLINAKGYQIPLTSAFSPEYLKSISFEKFGDSMHKIANLHALYGMLDNKLTTKLRLVWGLRAEYYNIGKVNGNIDKLEKTSGKDYSSFRNREKSWQLFPSANLTYSLNPKMNLRLAYARSIIRPDLRELSYFDEYDYELGGEYISGLVRSTILHHYDFRYEWYPAAGDIISFSAFFKKLDYPMEIYKYATNRLYSLKNAKEAQNYGIEMEARKSLAFTGIPIVKYVTLYGNFAYMDSRVKTMDLTYDNTNANKPALIEVVHEWEKRPQVGASNYTYNAGFFFDYKFLSASLVYNAVANRLFRVIERSGNTSTAAQSLYEQPVKSLDAQLAARFLKQQLEVKLNAGNLLNSFYIVYANRETPDDKGNLTNKQARYQKDTDLVDYKLAAGRTFGVTVSYTLK</sequence>
<evidence type="ECO:0000256" key="3">
    <source>
        <dbReference type="ARBA" id="ARBA00022496"/>
    </source>
</evidence>
<protein>
    <recommendedName>
        <fullName evidence="13">TonB-dependent receptor</fullName>
    </recommendedName>
</protein>
<organism evidence="11 12">
    <name type="scientific">Niastella koreensis</name>
    <dbReference type="NCBI Taxonomy" id="354356"/>
    <lineage>
        <taxon>Bacteria</taxon>
        <taxon>Pseudomonadati</taxon>
        <taxon>Bacteroidota</taxon>
        <taxon>Chitinophagia</taxon>
        <taxon>Chitinophagales</taxon>
        <taxon>Chitinophagaceae</taxon>
        <taxon>Niastella</taxon>
    </lineage>
</organism>
<dbReference type="Pfam" id="PF00593">
    <property type="entry name" value="TonB_dep_Rec_b-barrel"/>
    <property type="match status" value="1"/>
</dbReference>
<feature type="domain" description="TonB-dependent receptor-like beta-barrel" evidence="8">
    <location>
        <begin position="526"/>
        <end position="1011"/>
    </location>
</feature>
<evidence type="ECO:0000313" key="12">
    <source>
        <dbReference type="Proteomes" id="UP000192277"/>
    </source>
</evidence>
<keyword evidence="3" id="KW-0406">Ion transport</keyword>
<dbReference type="Gene3D" id="2.40.170.20">
    <property type="entry name" value="TonB-dependent receptor, beta-barrel domain"/>
    <property type="match status" value="1"/>
</dbReference>
<dbReference type="InterPro" id="IPR000531">
    <property type="entry name" value="Beta-barrel_TonB"/>
</dbReference>
<evidence type="ECO:0000313" key="11">
    <source>
        <dbReference type="EMBL" id="OQP45971.1"/>
    </source>
</evidence>
<gene>
    <name evidence="11" type="ORF">A4D02_32795</name>
</gene>
<evidence type="ECO:0000256" key="2">
    <source>
        <dbReference type="ARBA" id="ARBA00022448"/>
    </source>
</evidence>
<dbReference type="PANTHER" id="PTHR40980">
    <property type="entry name" value="PLUG DOMAIN-CONTAINING PROTEIN"/>
    <property type="match status" value="1"/>
</dbReference>
<dbReference type="SUPFAM" id="SSF56935">
    <property type="entry name" value="Porins"/>
    <property type="match status" value="1"/>
</dbReference>
<reference evidence="11 12" key="1">
    <citation type="submission" date="2016-04" db="EMBL/GenBank/DDBJ databases">
        <authorList>
            <person name="Chen L."/>
            <person name="Zhuang W."/>
            <person name="Wang G."/>
        </authorList>
    </citation>
    <scope>NUCLEOTIDE SEQUENCE [LARGE SCALE GENOMIC DNA]</scope>
    <source>
        <strain evidence="12">GR20</strain>
    </source>
</reference>
<dbReference type="Gene3D" id="2.60.40.1120">
    <property type="entry name" value="Carboxypeptidase-like, regulatory domain"/>
    <property type="match status" value="1"/>
</dbReference>
<evidence type="ECO:0000259" key="9">
    <source>
        <dbReference type="Pfam" id="PF07660"/>
    </source>
</evidence>
<keyword evidence="5 7" id="KW-0472">Membrane</keyword>
<comment type="similarity">
    <text evidence="7">Belongs to the TonB-dependent receptor family.</text>
</comment>
<comment type="subcellular location">
    <subcellularLocation>
        <location evidence="1 7">Cell outer membrane</location>
    </subcellularLocation>
</comment>
<dbReference type="SUPFAM" id="SSF49452">
    <property type="entry name" value="Starch-binding domain-like"/>
    <property type="match status" value="1"/>
</dbReference>
<dbReference type="InterPro" id="IPR036942">
    <property type="entry name" value="Beta-barrel_TonB_sf"/>
</dbReference>
<evidence type="ECO:0008006" key="13">
    <source>
        <dbReference type="Google" id="ProtNLM"/>
    </source>
</evidence>
<dbReference type="Pfam" id="PF07715">
    <property type="entry name" value="Plug"/>
    <property type="match status" value="1"/>
</dbReference>
<dbReference type="EMBL" id="LWBO01000018">
    <property type="protein sequence ID" value="OQP45971.1"/>
    <property type="molecule type" value="Genomic_DNA"/>
</dbReference>
<proteinExistence type="inferred from homology"/>
<dbReference type="PANTHER" id="PTHR40980:SF4">
    <property type="entry name" value="TONB-DEPENDENT RECEPTOR-LIKE BETA-BARREL DOMAIN-CONTAINING PROTEIN"/>
    <property type="match status" value="1"/>
</dbReference>
<evidence type="ECO:0000256" key="5">
    <source>
        <dbReference type="ARBA" id="ARBA00023136"/>
    </source>
</evidence>
<dbReference type="InterPro" id="IPR037066">
    <property type="entry name" value="Plug_dom_sf"/>
</dbReference>
<feature type="domain" description="TonB-dependent receptor plug" evidence="10">
    <location>
        <begin position="235"/>
        <end position="318"/>
    </location>
</feature>
<dbReference type="InterPro" id="IPR011662">
    <property type="entry name" value="Secretin/TonB_short_N"/>
</dbReference>
<dbReference type="InterPro" id="IPR012910">
    <property type="entry name" value="Plug_dom"/>
</dbReference>
<keyword evidence="2" id="KW-0813">Transport</keyword>